<reference evidence="12" key="2">
    <citation type="submission" date="2021-04" db="EMBL/GenBank/DDBJ databases">
        <authorList>
            <person name="Gilroy R."/>
        </authorList>
    </citation>
    <scope>NUCLEOTIDE SEQUENCE</scope>
    <source>
        <strain evidence="12">ChiHjej13B12-24818</strain>
    </source>
</reference>
<evidence type="ECO:0000313" key="13">
    <source>
        <dbReference type="Proteomes" id="UP000823823"/>
    </source>
</evidence>
<keyword evidence="5 9" id="KW-0064">Aspartyl protease</keyword>
<dbReference type="PANTHER" id="PTHR33695">
    <property type="entry name" value="LIPOPROTEIN SIGNAL PEPTIDASE"/>
    <property type="match status" value="1"/>
</dbReference>
<dbReference type="PANTHER" id="PTHR33695:SF1">
    <property type="entry name" value="LIPOPROTEIN SIGNAL PEPTIDASE"/>
    <property type="match status" value="1"/>
</dbReference>
<evidence type="ECO:0000256" key="2">
    <source>
        <dbReference type="ARBA" id="ARBA00022475"/>
    </source>
</evidence>
<dbReference type="InterPro" id="IPR001872">
    <property type="entry name" value="Peptidase_A8"/>
</dbReference>
<evidence type="ECO:0000256" key="4">
    <source>
        <dbReference type="ARBA" id="ARBA00022692"/>
    </source>
</evidence>
<comment type="pathway">
    <text evidence="9">Protein modification; lipoprotein biosynthesis (signal peptide cleavage).</text>
</comment>
<gene>
    <name evidence="9 12" type="primary">lspA</name>
    <name evidence="12" type="ORF">H9786_16045</name>
</gene>
<dbReference type="Pfam" id="PF01252">
    <property type="entry name" value="Peptidase_A8"/>
    <property type="match status" value="1"/>
</dbReference>
<proteinExistence type="inferred from homology"/>
<protein>
    <recommendedName>
        <fullName evidence="9">Lipoprotein signal peptidase</fullName>
        <ecNumber evidence="9">3.4.23.36</ecNumber>
    </recommendedName>
    <alternativeName>
        <fullName evidence="9">Prolipoprotein signal peptidase</fullName>
    </alternativeName>
    <alternativeName>
        <fullName evidence="9">Signal peptidase II</fullName>
        <shortName evidence="9">SPase II</shortName>
    </alternativeName>
</protein>
<dbReference type="EMBL" id="DWZH01000136">
    <property type="protein sequence ID" value="HJB12009.1"/>
    <property type="molecule type" value="Genomic_DNA"/>
</dbReference>
<comment type="similarity">
    <text evidence="1 9 10">Belongs to the peptidase A8 family.</text>
</comment>
<keyword evidence="2 9" id="KW-1003">Cell membrane</keyword>
<dbReference type="NCBIfam" id="TIGR00077">
    <property type="entry name" value="lspA"/>
    <property type="match status" value="1"/>
</dbReference>
<evidence type="ECO:0000256" key="7">
    <source>
        <dbReference type="ARBA" id="ARBA00022989"/>
    </source>
</evidence>
<feature type="compositionally biased region" description="Basic and acidic residues" evidence="11">
    <location>
        <begin position="223"/>
        <end position="235"/>
    </location>
</feature>
<dbReference type="PRINTS" id="PR00781">
    <property type="entry name" value="LIPOSIGPTASE"/>
</dbReference>
<evidence type="ECO:0000256" key="10">
    <source>
        <dbReference type="RuleBase" id="RU004181"/>
    </source>
</evidence>
<feature type="transmembrane region" description="Helical" evidence="9">
    <location>
        <begin position="84"/>
        <end position="104"/>
    </location>
</feature>
<feature type="active site" evidence="9">
    <location>
        <position position="144"/>
    </location>
</feature>
<dbReference type="Proteomes" id="UP000823823">
    <property type="component" value="Unassembled WGS sequence"/>
</dbReference>
<evidence type="ECO:0000256" key="3">
    <source>
        <dbReference type="ARBA" id="ARBA00022670"/>
    </source>
</evidence>
<evidence type="ECO:0000256" key="11">
    <source>
        <dbReference type="SAM" id="MobiDB-lite"/>
    </source>
</evidence>
<name>A0A9D2LG50_9MICO</name>
<feature type="transmembrane region" description="Helical" evidence="9">
    <location>
        <begin position="22"/>
        <end position="41"/>
    </location>
</feature>
<keyword evidence="7 9" id="KW-1133">Transmembrane helix</keyword>
<feature type="transmembrane region" description="Helical" evidence="9">
    <location>
        <begin position="111"/>
        <end position="128"/>
    </location>
</feature>
<evidence type="ECO:0000256" key="9">
    <source>
        <dbReference type="HAMAP-Rule" id="MF_00161"/>
    </source>
</evidence>
<dbReference type="GO" id="GO:0004190">
    <property type="term" value="F:aspartic-type endopeptidase activity"/>
    <property type="evidence" value="ECO:0007669"/>
    <property type="project" value="UniProtKB-UniRule"/>
</dbReference>
<dbReference type="GO" id="GO:0006508">
    <property type="term" value="P:proteolysis"/>
    <property type="evidence" value="ECO:0007669"/>
    <property type="project" value="UniProtKB-KW"/>
</dbReference>
<dbReference type="HAMAP" id="MF_00161">
    <property type="entry name" value="LspA"/>
    <property type="match status" value="1"/>
</dbReference>
<evidence type="ECO:0000256" key="8">
    <source>
        <dbReference type="ARBA" id="ARBA00023136"/>
    </source>
</evidence>
<accession>A0A9D2LG50</accession>
<evidence type="ECO:0000256" key="6">
    <source>
        <dbReference type="ARBA" id="ARBA00022801"/>
    </source>
</evidence>
<comment type="caution">
    <text evidence="12">The sequence shown here is derived from an EMBL/GenBank/DDBJ whole genome shotgun (WGS) entry which is preliminary data.</text>
</comment>
<comment type="function">
    <text evidence="9">This protein specifically catalyzes the removal of signal peptides from prolipoproteins.</text>
</comment>
<dbReference type="GO" id="GO:0005886">
    <property type="term" value="C:plasma membrane"/>
    <property type="evidence" value="ECO:0007669"/>
    <property type="project" value="UniProtKB-SubCell"/>
</dbReference>
<keyword evidence="4 9" id="KW-0812">Transmembrane</keyword>
<feature type="active site" evidence="9">
    <location>
        <position position="158"/>
    </location>
</feature>
<feature type="compositionally biased region" description="Low complexity" evidence="11">
    <location>
        <begin position="194"/>
        <end position="210"/>
    </location>
</feature>
<feature type="transmembrane region" description="Helical" evidence="9">
    <location>
        <begin position="153"/>
        <end position="174"/>
    </location>
</feature>
<evidence type="ECO:0000256" key="5">
    <source>
        <dbReference type="ARBA" id="ARBA00022750"/>
    </source>
</evidence>
<comment type="catalytic activity">
    <reaction evidence="9">
        <text>Release of signal peptides from bacterial membrane prolipoproteins. Hydrolyzes -Xaa-Yaa-Zaa-|-(S,diacylglyceryl)Cys-, in which Xaa is hydrophobic (preferably Leu), and Yaa (Ala or Ser) and Zaa (Gly or Ala) have small, neutral side chains.</text>
        <dbReference type="EC" id="3.4.23.36"/>
    </reaction>
</comment>
<evidence type="ECO:0000256" key="1">
    <source>
        <dbReference type="ARBA" id="ARBA00006139"/>
    </source>
</evidence>
<keyword evidence="3 9" id="KW-0645">Protease</keyword>
<dbReference type="EC" id="3.4.23.36" evidence="9"/>
<reference evidence="12" key="1">
    <citation type="journal article" date="2021" name="PeerJ">
        <title>Extensive microbial diversity within the chicken gut microbiome revealed by metagenomics and culture.</title>
        <authorList>
            <person name="Gilroy R."/>
            <person name="Ravi A."/>
            <person name="Getino M."/>
            <person name="Pursley I."/>
            <person name="Horton D.L."/>
            <person name="Alikhan N.F."/>
            <person name="Baker D."/>
            <person name="Gharbi K."/>
            <person name="Hall N."/>
            <person name="Watson M."/>
            <person name="Adriaenssens E.M."/>
            <person name="Foster-Nyarko E."/>
            <person name="Jarju S."/>
            <person name="Secka A."/>
            <person name="Antonio M."/>
            <person name="Oren A."/>
            <person name="Chaudhuri R.R."/>
            <person name="La Ragione R."/>
            <person name="Hildebrand F."/>
            <person name="Pallen M.J."/>
        </authorList>
    </citation>
    <scope>NUCLEOTIDE SEQUENCE</scope>
    <source>
        <strain evidence="12">ChiHjej13B12-24818</strain>
    </source>
</reference>
<sequence length="235" mass="24195">MNRAGSESTSAGPQGPGARRRLSLRVVLIVVVAVGVLLLIVDQITKHWAEANLPLLQPQPFLGEILQLTLLYNSGAAWGMGSGITPAVTVLQLGIVIGVVVFTVKAVRSTWYAIAMSLILGGALGNIHDRLLRPPGPFRGEVVDFLQLPNWPVFNVADMAVVGGAILVILLGLIGVPADPAVAEAEAAEKAEATKSAVAGPEEQTSSPTTSSPPSPGGPDGGEPGRGRGGSEPRL</sequence>
<keyword evidence="8 9" id="KW-0472">Membrane</keyword>
<feature type="region of interest" description="Disordered" evidence="11">
    <location>
        <begin position="185"/>
        <end position="235"/>
    </location>
</feature>
<comment type="subcellular location">
    <subcellularLocation>
        <location evidence="9">Cell membrane</location>
        <topology evidence="9">Multi-pass membrane protein</topology>
    </subcellularLocation>
</comment>
<keyword evidence="6 9" id="KW-0378">Hydrolase</keyword>
<evidence type="ECO:0000313" key="12">
    <source>
        <dbReference type="EMBL" id="HJB12009.1"/>
    </source>
</evidence>
<organism evidence="12 13">
    <name type="scientific">Candidatus Brachybacterium merdavium</name>
    <dbReference type="NCBI Taxonomy" id="2838513"/>
    <lineage>
        <taxon>Bacteria</taxon>
        <taxon>Bacillati</taxon>
        <taxon>Actinomycetota</taxon>
        <taxon>Actinomycetes</taxon>
        <taxon>Micrococcales</taxon>
        <taxon>Dermabacteraceae</taxon>
        <taxon>Brachybacterium</taxon>
    </lineage>
</organism>
<dbReference type="AlphaFoldDB" id="A0A9D2LG50"/>